<protein>
    <submittedName>
        <fullName evidence="1">Uncharacterized protein</fullName>
    </submittedName>
</protein>
<accession>A0A4S2MH08</accession>
<dbReference type="InParanoid" id="A0A4S2MH08"/>
<evidence type="ECO:0000313" key="1">
    <source>
        <dbReference type="EMBL" id="TGZ76131.1"/>
    </source>
</evidence>
<dbReference type="OrthoDB" id="5430668at2759"/>
<sequence length="175" mass="20178">MKGNNSTNTLGKMADTYQTEHKDWATLQLQTLMEVIKAVAEANRPIMPQASTAGAPSFNGCNVTKFLQNFERMVKMYGSKQPLDSFIEELLDYCTDDIADEVRLLKVYAEGNWKVFRQSMETRYALHDSEQAKYSIRYLCTAADEYKHGIQTMRDYYMPYLIAAGKVKRKWLITD</sequence>
<reference evidence="1 2" key="1">
    <citation type="submission" date="2019-04" db="EMBL/GenBank/DDBJ databases">
        <title>Comparative genomics and transcriptomics to analyze fruiting body development in filamentous ascomycetes.</title>
        <authorList>
            <consortium name="DOE Joint Genome Institute"/>
            <person name="Lutkenhaus R."/>
            <person name="Traeger S."/>
            <person name="Breuer J."/>
            <person name="Kuo A."/>
            <person name="Lipzen A."/>
            <person name="Pangilinan J."/>
            <person name="Dilworth D."/>
            <person name="Sandor L."/>
            <person name="Poggeler S."/>
            <person name="Barry K."/>
            <person name="Grigoriev I.V."/>
            <person name="Nowrousian M."/>
        </authorList>
    </citation>
    <scope>NUCLEOTIDE SEQUENCE [LARGE SCALE GENOMIC DNA]</scope>
    <source>
        <strain evidence="1 2">CBS 389.68</strain>
    </source>
</reference>
<organism evidence="1 2">
    <name type="scientific">Ascodesmis nigricans</name>
    <dbReference type="NCBI Taxonomy" id="341454"/>
    <lineage>
        <taxon>Eukaryota</taxon>
        <taxon>Fungi</taxon>
        <taxon>Dikarya</taxon>
        <taxon>Ascomycota</taxon>
        <taxon>Pezizomycotina</taxon>
        <taxon>Pezizomycetes</taxon>
        <taxon>Pezizales</taxon>
        <taxon>Ascodesmidaceae</taxon>
        <taxon>Ascodesmis</taxon>
    </lineage>
</organism>
<keyword evidence="2" id="KW-1185">Reference proteome</keyword>
<evidence type="ECO:0000313" key="2">
    <source>
        <dbReference type="Proteomes" id="UP000298138"/>
    </source>
</evidence>
<dbReference type="Proteomes" id="UP000298138">
    <property type="component" value="Unassembled WGS sequence"/>
</dbReference>
<gene>
    <name evidence="1" type="ORF">EX30DRAFT_379485</name>
</gene>
<dbReference type="AlphaFoldDB" id="A0A4S2MH08"/>
<dbReference type="EMBL" id="ML220260">
    <property type="protein sequence ID" value="TGZ76131.1"/>
    <property type="molecule type" value="Genomic_DNA"/>
</dbReference>
<name>A0A4S2MH08_9PEZI</name>
<proteinExistence type="predicted"/>